<sequence>MLLRMGGRSQSMSCTSSLSSFIYVRVNAEFRTPPDQCNYEHANVATDHRVESFVEDIPVQMLYKIAGMLLGPIVLALEIEKGFQLILWIGFHETRTIGIDPTVEQLKMNVDDSYRPGANDRHDGTPDYLWSADHASHELQKHSPRPQCAPYGWPADLYGQRLPMCIEQHRLDIEDPHSGPFWATTRSGSAIYYYMGPPEKLKSRLALISFKDKCAPERLRHMI</sequence>
<organism evidence="1 2">
    <name type="scientific">Dothistroma septosporum (strain NZE10 / CBS 128990)</name>
    <name type="common">Red band needle blight fungus</name>
    <name type="synonym">Mycosphaerella pini</name>
    <dbReference type="NCBI Taxonomy" id="675120"/>
    <lineage>
        <taxon>Eukaryota</taxon>
        <taxon>Fungi</taxon>
        <taxon>Dikarya</taxon>
        <taxon>Ascomycota</taxon>
        <taxon>Pezizomycotina</taxon>
        <taxon>Dothideomycetes</taxon>
        <taxon>Dothideomycetidae</taxon>
        <taxon>Mycosphaerellales</taxon>
        <taxon>Mycosphaerellaceae</taxon>
        <taxon>Dothistroma</taxon>
    </lineage>
</organism>
<name>N1PJW3_DOTSN</name>
<dbReference type="EMBL" id="KB446542">
    <property type="protein sequence ID" value="EME41596.1"/>
    <property type="molecule type" value="Genomic_DNA"/>
</dbReference>
<protein>
    <submittedName>
        <fullName evidence="1">Uncharacterized protein</fullName>
    </submittedName>
</protein>
<evidence type="ECO:0000313" key="1">
    <source>
        <dbReference type="EMBL" id="EME41596.1"/>
    </source>
</evidence>
<gene>
    <name evidence="1" type="ORF">DOTSEDRAFT_36966</name>
</gene>
<reference evidence="1 2" key="2">
    <citation type="journal article" date="2012" name="PLoS Pathog.">
        <title>Diverse lifestyles and strategies of plant pathogenesis encoded in the genomes of eighteen Dothideomycetes fungi.</title>
        <authorList>
            <person name="Ohm R.A."/>
            <person name="Feau N."/>
            <person name="Henrissat B."/>
            <person name="Schoch C.L."/>
            <person name="Horwitz B.A."/>
            <person name="Barry K.W."/>
            <person name="Condon B.J."/>
            <person name="Copeland A.C."/>
            <person name="Dhillon B."/>
            <person name="Glaser F."/>
            <person name="Hesse C.N."/>
            <person name="Kosti I."/>
            <person name="LaButti K."/>
            <person name="Lindquist E.A."/>
            <person name="Lucas S."/>
            <person name="Salamov A.A."/>
            <person name="Bradshaw R.E."/>
            <person name="Ciuffetti L."/>
            <person name="Hamelin R.C."/>
            <person name="Kema G.H.J."/>
            <person name="Lawrence C."/>
            <person name="Scott J.A."/>
            <person name="Spatafora J.W."/>
            <person name="Turgeon B.G."/>
            <person name="de Wit P.J.G.M."/>
            <person name="Zhong S."/>
            <person name="Goodwin S.B."/>
            <person name="Grigoriev I.V."/>
        </authorList>
    </citation>
    <scope>NUCLEOTIDE SEQUENCE [LARGE SCALE GENOMIC DNA]</scope>
    <source>
        <strain evidence="2">NZE10 / CBS 128990</strain>
    </source>
</reference>
<keyword evidence="2" id="KW-1185">Reference proteome</keyword>
<proteinExistence type="predicted"/>
<evidence type="ECO:0000313" key="2">
    <source>
        <dbReference type="Proteomes" id="UP000016933"/>
    </source>
</evidence>
<dbReference type="AlphaFoldDB" id="N1PJW3"/>
<reference evidence="2" key="1">
    <citation type="journal article" date="2012" name="PLoS Genet.">
        <title>The genomes of the fungal plant pathogens Cladosporium fulvum and Dothistroma septosporum reveal adaptation to different hosts and lifestyles but also signatures of common ancestry.</title>
        <authorList>
            <person name="de Wit P.J.G.M."/>
            <person name="van der Burgt A."/>
            <person name="Oekmen B."/>
            <person name="Stergiopoulos I."/>
            <person name="Abd-Elsalam K.A."/>
            <person name="Aerts A.L."/>
            <person name="Bahkali A.H."/>
            <person name="Beenen H.G."/>
            <person name="Chettri P."/>
            <person name="Cox M.P."/>
            <person name="Datema E."/>
            <person name="de Vries R.P."/>
            <person name="Dhillon B."/>
            <person name="Ganley A.R."/>
            <person name="Griffiths S.A."/>
            <person name="Guo Y."/>
            <person name="Hamelin R.C."/>
            <person name="Henrissat B."/>
            <person name="Kabir M.S."/>
            <person name="Jashni M.K."/>
            <person name="Kema G."/>
            <person name="Klaubauf S."/>
            <person name="Lapidus A."/>
            <person name="Levasseur A."/>
            <person name="Lindquist E."/>
            <person name="Mehrabi R."/>
            <person name="Ohm R.A."/>
            <person name="Owen T.J."/>
            <person name="Salamov A."/>
            <person name="Schwelm A."/>
            <person name="Schijlen E."/>
            <person name="Sun H."/>
            <person name="van den Burg H.A."/>
            <person name="van Ham R.C.H.J."/>
            <person name="Zhang S."/>
            <person name="Goodwin S.B."/>
            <person name="Grigoriev I.V."/>
            <person name="Collemare J."/>
            <person name="Bradshaw R.E."/>
        </authorList>
    </citation>
    <scope>NUCLEOTIDE SEQUENCE [LARGE SCALE GENOMIC DNA]</scope>
    <source>
        <strain evidence="2">NZE10 / CBS 128990</strain>
    </source>
</reference>
<dbReference type="Proteomes" id="UP000016933">
    <property type="component" value="Unassembled WGS sequence"/>
</dbReference>
<accession>N1PJW3</accession>
<dbReference type="HOGENOM" id="CLU_1240115_0_0_1"/>